<dbReference type="InterPro" id="IPR032466">
    <property type="entry name" value="Metal_Hydrolase"/>
</dbReference>
<dbReference type="Proteomes" id="UP000298327">
    <property type="component" value="Unassembled WGS sequence"/>
</dbReference>
<gene>
    <name evidence="5" type="ORF">EVG20_g6000</name>
</gene>
<evidence type="ECO:0000256" key="2">
    <source>
        <dbReference type="ARBA" id="ARBA00022857"/>
    </source>
</evidence>
<dbReference type="EMBL" id="SEOQ01000378">
    <property type="protein sequence ID" value="TFY64270.1"/>
    <property type="molecule type" value="Genomic_DNA"/>
</dbReference>
<dbReference type="Pfam" id="PF00106">
    <property type="entry name" value="adh_short"/>
    <property type="match status" value="1"/>
</dbReference>
<dbReference type="STRING" id="205917.A0A4Y9YR55"/>
<dbReference type="AlphaFoldDB" id="A0A4Y9YR55"/>
<dbReference type="SUPFAM" id="SSF51735">
    <property type="entry name" value="NAD(P)-binding Rossmann-fold domains"/>
    <property type="match status" value="1"/>
</dbReference>
<protein>
    <recommendedName>
        <fullName evidence="4">Ketoreductase domain-containing protein</fullName>
    </recommendedName>
</protein>
<dbReference type="InterPro" id="IPR036291">
    <property type="entry name" value="NAD(P)-bd_dom_sf"/>
</dbReference>
<dbReference type="PANTHER" id="PTHR43008">
    <property type="entry name" value="BENZIL REDUCTASE"/>
    <property type="match status" value="1"/>
</dbReference>
<organism evidence="5 6">
    <name type="scientific">Dentipellis fragilis</name>
    <dbReference type="NCBI Taxonomy" id="205917"/>
    <lineage>
        <taxon>Eukaryota</taxon>
        <taxon>Fungi</taxon>
        <taxon>Dikarya</taxon>
        <taxon>Basidiomycota</taxon>
        <taxon>Agaricomycotina</taxon>
        <taxon>Agaricomycetes</taxon>
        <taxon>Russulales</taxon>
        <taxon>Hericiaceae</taxon>
        <taxon>Dentipellis</taxon>
    </lineage>
</organism>
<dbReference type="GO" id="GO:0016616">
    <property type="term" value="F:oxidoreductase activity, acting on the CH-OH group of donors, NAD or NADP as acceptor"/>
    <property type="evidence" value="ECO:0007669"/>
    <property type="project" value="UniProtKB-ARBA"/>
</dbReference>
<keyword evidence="3" id="KW-0560">Oxidoreductase</keyword>
<comment type="caution">
    <text evidence="5">The sequence shown here is derived from an EMBL/GenBank/DDBJ whole genome shotgun (WGS) entry which is preliminary data.</text>
</comment>
<evidence type="ECO:0000313" key="6">
    <source>
        <dbReference type="Proteomes" id="UP000298327"/>
    </source>
</evidence>
<accession>A0A4Y9YR55</accession>
<dbReference type="PROSITE" id="PS00061">
    <property type="entry name" value="ADH_SHORT"/>
    <property type="match status" value="1"/>
</dbReference>
<evidence type="ECO:0000256" key="1">
    <source>
        <dbReference type="ARBA" id="ARBA00006484"/>
    </source>
</evidence>
<feature type="domain" description="Ketoreductase" evidence="4">
    <location>
        <begin position="4"/>
        <end position="182"/>
    </location>
</feature>
<reference evidence="5 6" key="1">
    <citation type="submission" date="2019-02" db="EMBL/GenBank/DDBJ databases">
        <title>Genome sequencing of the rare red list fungi Dentipellis fragilis.</title>
        <authorList>
            <person name="Buettner E."/>
            <person name="Kellner H."/>
        </authorList>
    </citation>
    <scope>NUCLEOTIDE SEQUENCE [LARGE SCALE GENOMIC DNA]</scope>
    <source>
        <strain evidence="5 6">DSM 105465</strain>
    </source>
</reference>
<dbReference type="InterPro" id="IPR057326">
    <property type="entry name" value="KR_dom"/>
</dbReference>
<dbReference type="InterPro" id="IPR006680">
    <property type="entry name" value="Amidohydro-rel"/>
</dbReference>
<dbReference type="PRINTS" id="PR00081">
    <property type="entry name" value="GDHRDH"/>
</dbReference>
<proteinExistence type="inferred from homology"/>
<dbReference type="PANTHER" id="PTHR43008:SF8">
    <property type="entry name" value="BENZIL REDUCTASE ((S)-BENZOIN FORMING) IRC24"/>
    <property type="match status" value="1"/>
</dbReference>
<dbReference type="GO" id="GO:0016787">
    <property type="term" value="F:hydrolase activity"/>
    <property type="evidence" value="ECO:0007669"/>
    <property type="project" value="InterPro"/>
</dbReference>
<name>A0A4Y9YR55_9AGAM</name>
<keyword evidence="6" id="KW-1185">Reference proteome</keyword>
<keyword evidence="2" id="KW-0521">NADP</keyword>
<dbReference type="PRINTS" id="PR00080">
    <property type="entry name" value="SDRFAMILY"/>
</dbReference>
<evidence type="ECO:0000313" key="5">
    <source>
        <dbReference type="EMBL" id="TFY64270.1"/>
    </source>
</evidence>
<dbReference type="Gene3D" id="3.40.50.720">
    <property type="entry name" value="NAD(P)-binding Rossmann-like Domain"/>
    <property type="match status" value="1"/>
</dbReference>
<dbReference type="GO" id="GO:0050664">
    <property type="term" value="F:oxidoreductase activity, acting on NAD(P)H, oxygen as acceptor"/>
    <property type="evidence" value="ECO:0007669"/>
    <property type="project" value="TreeGrafter"/>
</dbReference>
<dbReference type="Gene3D" id="3.20.20.140">
    <property type="entry name" value="Metal-dependent hydrolases"/>
    <property type="match status" value="1"/>
</dbReference>
<evidence type="ECO:0000259" key="4">
    <source>
        <dbReference type="SMART" id="SM00822"/>
    </source>
</evidence>
<comment type="similarity">
    <text evidence="1">Belongs to the short-chain dehydrogenases/reductases (SDR) family.</text>
</comment>
<evidence type="ECO:0000256" key="3">
    <source>
        <dbReference type="ARBA" id="ARBA00023002"/>
    </source>
</evidence>
<dbReference type="InterPro" id="IPR002347">
    <property type="entry name" value="SDR_fam"/>
</dbReference>
<dbReference type="OrthoDB" id="2832284at2759"/>
<dbReference type="InterPro" id="IPR020904">
    <property type="entry name" value="Sc_DH/Rdtase_CS"/>
</dbReference>
<dbReference type="SMART" id="SM00822">
    <property type="entry name" value="PKS_KR"/>
    <property type="match status" value="1"/>
</dbReference>
<dbReference type="Pfam" id="PF04909">
    <property type="entry name" value="Amidohydro_2"/>
    <property type="match status" value="1"/>
</dbReference>
<sequence>MARPLVLVTGAGLGLAVAGTLLRLGASVLAISRTRTPELEQLSEQHADALFLRECDIADESTFHSELNRIETTYGRLDALVLNAGTLDPLARLDSPRSTADAWKTHFDVNLFSCVTALQATIPALRRSELGGKVIFVSSGAATGGVPGWAPYNASKAALNSLCRTLANEEPDITAVAVRPGKVDTAMQAAIRARGNTSMTQKDHASFIQVYQDGRLVKPEDAGYVIAALALRAPKELSGQFVSWDSKEYPAHGAFRALSVNAIALYSPVYKAKPHASISPSVPRCPPFLPMPSTTTSPTRLIDVHHHIFPSMYPKAALARSVGFRTPPAHLPWSPEISLHAMDALGVELAILSAPAGFPHGTVGDPHEITKSVNGVLRDICKQHAGRFAFWGCLGDWTDVKGALELIPYVLDELKAVGIAISSSYGEGADAKYIGDDMFDPIWEELNRRNAVVFLHGSQTPSSTPYPHETLGLPISEVPNETYKALFHLIVTGKTRRWPSIALLLAHLGGSAAFLAPRVAALSHYMGSELSEDEILEEFKKCWWDAALSSGKGTLSALEAWGVSERIVWGSDFPAVPQDTVKWFENQLQDFYQTDEPKLRSIHRYNVQRLFESHGVDIFPSSR</sequence>
<dbReference type="SUPFAM" id="SSF51556">
    <property type="entry name" value="Metallo-dependent hydrolases"/>
    <property type="match status" value="1"/>
</dbReference>